<reference evidence="4" key="1">
    <citation type="journal article" date="2019" name="Int. J. Syst. Evol. Microbiol.">
        <title>The Global Catalogue of Microorganisms (GCM) 10K type strain sequencing project: providing services to taxonomists for standard genome sequencing and annotation.</title>
        <authorList>
            <consortium name="The Broad Institute Genomics Platform"/>
            <consortium name="The Broad Institute Genome Sequencing Center for Infectious Disease"/>
            <person name="Wu L."/>
            <person name="Ma J."/>
        </authorList>
    </citation>
    <scope>NUCLEOTIDE SEQUENCE [LARGE SCALE GENOMIC DNA]</scope>
    <source>
        <strain evidence="4">CECT 7956</strain>
    </source>
</reference>
<evidence type="ECO:0000256" key="1">
    <source>
        <dbReference type="ARBA" id="ARBA00022679"/>
    </source>
</evidence>
<protein>
    <submittedName>
        <fullName evidence="3">Glycosyltransferase family 4 protein</fullName>
    </submittedName>
</protein>
<feature type="domain" description="Glycosyl transferase family 1" evidence="2">
    <location>
        <begin position="186"/>
        <end position="348"/>
    </location>
</feature>
<evidence type="ECO:0000259" key="2">
    <source>
        <dbReference type="Pfam" id="PF00534"/>
    </source>
</evidence>
<dbReference type="EMBL" id="JBHRYQ010000001">
    <property type="protein sequence ID" value="MFC3812737.1"/>
    <property type="molecule type" value="Genomic_DNA"/>
</dbReference>
<dbReference type="PANTHER" id="PTHR46401:SF2">
    <property type="entry name" value="GLYCOSYLTRANSFERASE WBBK-RELATED"/>
    <property type="match status" value="1"/>
</dbReference>
<dbReference type="InterPro" id="IPR001296">
    <property type="entry name" value="Glyco_trans_1"/>
</dbReference>
<evidence type="ECO:0000313" key="3">
    <source>
        <dbReference type="EMBL" id="MFC3812737.1"/>
    </source>
</evidence>
<dbReference type="CDD" id="cd03809">
    <property type="entry name" value="GT4_MtfB-like"/>
    <property type="match status" value="1"/>
</dbReference>
<gene>
    <name evidence="3" type="ORF">ACFOOI_18890</name>
</gene>
<keyword evidence="4" id="KW-1185">Reference proteome</keyword>
<proteinExistence type="predicted"/>
<name>A0ABV7Z313_9BACT</name>
<evidence type="ECO:0000313" key="4">
    <source>
        <dbReference type="Proteomes" id="UP001595616"/>
    </source>
</evidence>
<dbReference type="Proteomes" id="UP001595616">
    <property type="component" value="Unassembled WGS sequence"/>
</dbReference>
<dbReference type="SUPFAM" id="SSF53756">
    <property type="entry name" value="UDP-Glycosyltransferase/glycogen phosphorylase"/>
    <property type="match status" value="1"/>
</dbReference>
<keyword evidence="1" id="KW-0808">Transferase</keyword>
<sequence length="375" mass="43767">MAIKILFDSDIFDRQKFGGISWYFTEVIKNLKTKANTKTTLPVVFTENLVLQDKKLTNKLINRLFYTKYTPQILIKKAPPRLNTTLTRYYLKQQNFDVFVPTYFDIDFLKYIGNKPFVLTVYDMLHEILPHYYLDDKHTVPQKLTLMEQATRIIAISENTKKDIVKIYPHIDANKIDVVHLAQSLEIDEKVKIDLPKKYILFVGYRMTYKNFICLFNAAKTLLKTDPDLYLICAGGYAFKPEEIKLFKNEGLSDKIIHKTFEVNELFYFYQNAQCFVFPSQYEGFGIPVLEAMACGCPVILPRYSSFPEVAGEAGIYFELNDEKGLEDNLKKVLENEDFRKAYITKGYAQSGKFTWKKTADECFEIFQKAVQNEY</sequence>
<accession>A0ABV7Z313</accession>
<dbReference type="PANTHER" id="PTHR46401">
    <property type="entry name" value="GLYCOSYLTRANSFERASE WBBK-RELATED"/>
    <property type="match status" value="1"/>
</dbReference>
<comment type="caution">
    <text evidence="3">The sequence shown here is derived from an EMBL/GenBank/DDBJ whole genome shotgun (WGS) entry which is preliminary data.</text>
</comment>
<dbReference type="Gene3D" id="3.40.50.2000">
    <property type="entry name" value="Glycogen Phosphorylase B"/>
    <property type="match status" value="2"/>
</dbReference>
<organism evidence="3 4">
    <name type="scientific">Lacihabitans lacunae</name>
    <dbReference type="NCBI Taxonomy" id="1028214"/>
    <lineage>
        <taxon>Bacteria</taxon>
        <taxon>Pseudomonadati</taxon>
        <taxon>Bacteroidota</taxon>
        <taxon>Cytophagia</taxon>
        <taxon>Cytophagales</taxon>
        <taxon>Leadbetterellaceae</taxon>
        <taxon>Lacihabitans</taxon>
    </lineage>
</organism>
<dbReference type="Pfam" id="PF00534">
    <property type="entry name" value="Glycos_transf_1"/>
    <property type="match status" value="1"/>
</dbReference>
<dbReference type="RefSeq" id="WP_379839631.1">
    <property type="nucleotide sequence ID" value="NZ_JBHRYQ010000001.1"/>
</dbReference>